<comment type="similarity">
    <text evidence="5">Belongs to the metallo-dependent hydrolases superfamily. Phosphotriesterase family.</text>
</comment>
<dbReference type="PROSITE" id="PS51257">
    <property type="entry name" value="PROKAR_LIPOPROTEIN"/>
    <property type="match status" value="1"/>
</dbReference>
<dbReference type="GO" id="GO:0016788">
    <property type="term" value="F:hydrolase activity, acting on ester bonds"/>
    <property type="evidence" value="ECO:0007669"/>
    <property type="project" value="InterPro"/>
</dbReference>
<dbReference type="Proteomes" id="UP000238157">
    <property type="component" value="Unassembled WGS sequence"/>
</dbReference>
<keyword evidence="2" id="KW-0378">Hydrolase</keyword>
<feature type="binding site" description="via carbamate group" evidence="4">
    <location>
        <position position="163"/>
    </location>
    <ligand>
        <name>Zn(2+)</name>
        <dbReference type="ChEBI" id="CHEBI:29105"/>
        <label>1</label>
    </ligand>
</feature>
<dbReference type="Pfam" id="PF02126">
    <property type="entry name" value="PTE"/>
    <property type="match status" value="1"/>
</dbReference>
<feature type="binding site" evidence="4">
    <location>
        <position position="45"/>
    </location>
    <ligand>
        <name>Zn(2+)</name>
        <dbReference type="ChEBI" id="CHEBI:29105"/>
        <label>1</label>
    </ligand>
</feature>
<accession>A0A2T0WE82</accession>
<dbReference type="EMBL" id="PVTR01000015">
    <property type="protein sequence ID" value="PRY85001.1"/>
    <property type="molecule type" value="Genomic_DNA"/>
</dbReference>
<feature type="modified residue" description="N6-carboxylysine" evidence="3 5">
    <location>
        <position position="163"/>
    </location>
</feature>
<feature type="binding site" evidence="4">
    <location>
        <position position="47"/>
    </location>
    <ligand>
        <name>Zn(2+)</name>
        <dbReference type="ChEBI" id="CHEBI:29105"/>
        <label>1</label>
    </ligand>
</feature>
<dbReference type="PROSITE" id="PS51347">
    <property type="entry name" value="PHOSPHOTRIESTERASE_2"/>
    <property type="match status" value="1"/>
</dbReference>
<feature type="binding site" evidence="4">
    <location>
        <position position="278"/>
    </location>
    <ligand>
        <name>Zn(2+)</name>
        <dbReference type="ChEBI" id="CHEBI:29105"/>
        <label>1</label>
    </ligand>
</feature>
<dbReference type="InterPro" id="IPR001559">
    <property type="entry name" value="Phosphotriesterase"/>
</dbReference>
<evidence type="ECO:0000256" key="4">
    <source>
        <dbReference type="PIRSR" id="PIRSR601559-51"/>
    </source>
</evidence>
<evidence type="ECO:0000256" key="5">
    <source>
        <dbReference type="PROSITE-ProRule" id="PRU00679"/>
    </source>
</evidence>
<dbReference type="InterPro" id="IPR017947">
    <property type="entry name" value="AryldialkylPase_Zn-BS"/>
</dbReference>
<dbReference type="GO" id="GO:0008270">
    <property type="term" value="F:zinc ion binding"/>
    <property type="evidence" value="ECO:0007669"/>
    <property type="project" value="InterPro"/>
</dbReference>
<evidence type="ECO:0000256" key="1">
    <source>
        <dbReference type="ARBA" id="ARBA00022723"/>
    </source>
</evidence>
<dbReference type="PANTHER" id="PTHR10819:SF3">
    <property type="entry name" value="PHOSPHOTRIESTERASE-RELATED PROTEIN"/>
    <property type="match status" value="1"/>
</dbReference>
<sequence length="331" mass="36816">MKQLILIIPLLILVFSCSNQNERKNFIETVNGKIESDQMGLTLIHEHVLVDFIGADSTGFHRWDKDSVVQVLMPYLEEVRSRGVVTIIECTPSFLGKDPILLQKLSDLSGIQFITNTGYYGAVGGKYLPSHAYSESARELADRWIEEVNHGIEGTGIFPGFIKISVNEGDSLSQIDKKLVRAAAITHKESGLLIVSHTGPWATAKAQIDVLKEEGVDPENFVWVHAQAEEDFNNYVKAAEIGVWISLDGIVWDVEGHLERVIFAKEKGLLDHILLSHDAGWYSPGEPNGGDFKGFTSLFDELIPLLKEKGFTQKELDLMLIENPAKAFSIN</sequence>
<evidence type="ECO:0000256" key="3">
    <source>
        <dbReference type="PIRSR" id="PIRSR601559-50"/>
    </source>
</evidence>
<proteinExistence type="inferred from homology"/>
<dbReference type="RefSeq" id="WP_106135281.1">
    <property type="nucleotide sequence ID" value="NZ_PVTR01000015.1"/>
</dbReference>
<dbReference type="PANTHER" id="PTHR10819">
    <property type="entry name" value="PHOSPHOTRIESTERASE-RELATED"/>
    <property type="match status" value="1"/>
</dbReference>
<feature type="binding site" evidence="4">
    <location>
        <position position="197"/>
    </location>
    <ligand>
        <name>Zn(2+)</name>
        <dbReference type="ChEBI" id="CHEBI:29105"/>
        <label>2</label>
    </ligand>
</feature>
<feature type="binding site" evidence="4">
    <location>
        <position position="225"/>
    </location>
    <ligand>
        <name>Zn(2+)</name>
        <dbReference type="ChEBI" id="CHEBI:29105"/>
        <label>2</label>
    </ligand>
</feature>
<feature type="binding site" description="via carbamate group" evidence="4">
    <location>
        <position position="163"/>
    </location>
    <ligand>
        <name>Zn(2+)</name>
        <dbReference type="ChEBI" id="CHEBI:29105"/>
        <label>2</label>
    </ligand>
</feature>
<evidence type="ECO:0000313" key="6">
    <source>
        <dbReference type="EMBL" id="PRY85001.1"/>
    </source>
</evidence>
<dbReference type="AlphaFoldDB" id="A0A2T0WE82"/>
<comment type="cofactor">
    <cofactor evidence="4">
        <name>a divalent metal cation</name>
        <dbReference type="ChEBI" id="CHEBI:60240"/>
    </cofactor>
    <text evidence="4">Binds 2 divalent metal cations per subunit.</text>
</comment>
<name>A0A2T0WE82_9BACT</name>
<protein>
    <submittedName>
        <fullName evidence="6">Phosphotriesterase-related protein</fullName>
    </submittedName>
</protein>
<reference evidence="6 7" key="1">
    <citation type="submission" date="2018-03" db="EMBL/GenBank/DDBJ databases">
        <title>Genomic Encyclopedia of Archaeal and Bacterial Type Strains, Phase II (KMG-II): from individual species to whole genera.</title>
        <authorList>
            <person name="Goeker M."/>
        </authorList>
    </citation>
    <scope>NUCLEOTIDE SEQUENCE [LARGE SCALE GENOMIC DNA]</scope>
    <source>
        <strain evidence="6 7">DSM 27929</strain>
    </source>
</reference>
<comment type="caution">
    <text evidence="6">The sequence shown here is derived from an EMBL/GenBank/DDBJ whole genome shotgun (WGS) entry which is preliminary data.</text>
</comment>
<evidence type="ECO:0000256" key="2">
    <source>
        <dbReference type="ARBA" id="ARBA00022801"/>
    </source>
</evidence>
<gene>
    <name evidence="6" type="ORF">CLW00_11542</name>
</gene>
<dbReference type="InterPro" id="IPR032466">
    <property type="entry name" value="Metal_Hydrolase"/>
</dbReference>
<dbReference type="Gene3D" id="3.20.20.140">
    <property type="entry name" value="Metal-dependent hydrolases"/>
    <property type="match status" value="1"/>
</dbReference>
<keyword evidence="1 4" id="KW-0479">Metal-binding</keyword>
<organism evidence="6 7">
    <name type="scientific">Mongoliibacter ruber</name>
    <dbReference type="NCBI Taxonomy" id="1750599"/>
    <lineage>
        <taxon>Bacteria</taxon>
        <taxon>Pseudomonadati</taxon>
        <taxon>Bacteroidota</taxon>
        <taxon>Cytophagia</taxon>
        <taxon>Cytophagales</taxon>
        <taxon>Cyclobacteriaceae</taxon>
        <taxon>Mongoliibacter</taxon>
    </lineage>
</organism>
<keyword evidence="7" id="KW-1185">Reference proteome</keyword>
<dbReference type="OrthoDB" id="105927at2"/>
<dbReference type="PROSITE" id="PS01322">
    <property type="entry name" value="PHOSPHOTRIESTERASE_1"/>
    <property type="match status" value="1"/>
</dbReference>
<evidence type="ECO:0000313" key="7">
    <source>
        <dbReference type="Proteomes" id="UP000238157"/>
    </source>
</evidence>
<dbReference type="SUPFAM" id="SSF51556">
    <property type="entry name" value="Metallo-dependent hydrolases"/>
    <property type="match status" value="1"/>
</dbReference>